<dbReference type="SUPFAM" id="SSF109604">
    <property type="entry name" value="HD-domain/PDEase-like"/>
    <property type="match status" value="1"/>
</dbReference>
<dbReference type="InParanoid" id="F0V7B2"/>
<dbReference type="VEuPathDB" id="ToxoDB:NCLIV_000970"/>
<dbReference type="SMART" id="SM00471">
    <property type="entry name" value="HDc"/>
    <property type="match status" value="1"/>
</dbReference>
<dbReference type="eggNOG" id="KOG3689">
    <property type="taxonomic scope" value="Eukaryota"/>
</dbReference>
<dbReference type="OrthoDB" id="331721at2759"/>
<feature type="domain" description="PDEase" evidence="8">
    <location>
        <begin position="90"/>
        <end position="412"/>
    </location>
</feature>
<evidence type="ECO:0000256" key="6">
    <source>
        <dbReference type="RuleBase" id="RU363067"/>
    </source>
</evidence>
<feature type="chain" id="PRO_5011938476" description="Phosphodiesterase" evidence="7">
    <location>
        <begin position="16"/>
        <end position="469"/>
    </location>
</feature>
<dbReference type="Gene3D" id="1.10.1300.10">
    <property type="entry name" value="3'5'-cyclic nucleotide phosphodiesterase, catalytic domain"/>
    <property type="match status" value="1"/>
</dbReference>
<dbReference type="RefSeq" id="XP_003879638.1">
    <property type="nucleotide sequence ID" value="XM_003879589.1"/>
</dbReference>
<dbReference type="EMBL" id="LN714474">
    <property type="protein sequence ID" value="CEL64183.1"/>
    <property type="molecule type" value="Genomic_DNA"/>
</dbReference>
<reference evidence="9" key="1">
    <citation type="submission" date="2011-02" db="EMBL/GenBank/DDBJ databases">
        <authorList>
            <person name="Aslett M."/>
        </authorList>
    </citation>
    <scope>NUCLEOTIDE SEQUENCE</scope>
    <source>
        <strain evidence="9">Liverpool</strain>
    </source>
</reference>
<protein>
    <recommendedName>
        <fullName evidence="6">Phosphodiesterase</fullName>
        <ecNumber evidence="6">3.1.4.-</ecNumber>
    </recommendedName>
</protein>
<dbReference type="EMBL" id="FR823380">
    <property type="protein sequence ID" value="CBZ49603.1"/>
    <property type="molecule type" value="Genomic_DNA"/>
</dbReference>
<feature type="binding site" evidence="5">
    <location>
        <position position="201"/>
    </location>
    <ligand>
        <name>Zn(2+)</name>
        <dbReference type="ChEBI" id="CHEBI:29105"/>
        <label>1</label>
    </ligand>
</feature>
<comment type="similarity">
    <text evidence="6">Belongs to the cyclic nucleotide phosphodiesterase family.</text>
</comment>
<dbReference type="InterPro" id="IPR003607">
    <property type="entry name" value="HD/PDEase_dom"/>
</dbReference>
<evidence type="ECO:0000313" key="9">
    <source>
        <dbReference type="EMBL" id="CBZ49603.1"/>
    </source>
</evidence>
<feature type="binding site" evidence="4">
    <location>
        <begin position="161"/>
        <end position="165"/>
    </location>
    <ligand>
        <name>AMP</name>
        <dbReference type="ChEBI" id="CHEBI:456215"/>
    </ligand>
</feature>
<dbReference type="GO" id="GO:0046872">
    <property type="term" value="F:metal ion binding"/>
    <property type="evidence" value="ECO:0007669"/>
    <property type="project" value="UniProtKB-KW"/>
</dbReference>
<evidence type="ECO:0000259" key="8">
    <source>
        <dbReference type="PROSITE" id="PS51845"/>
    </source>
</evidence>
<keyword evidence="1 5" id="KW-0479">Metal-binding</keyword>
<feature type="active site" description="Proton donor" evidence="3">
    <location>
        <position position="161"/>
    </location>
</feature>
<feature type="binding site" evidence="5">
    <location>
        <position position="165"/>
    </location>
    <ligand>
        <name>Zn(2+)</name>
        <dbReference type="ChEBI" id="CHEBI:29105"/>
        <label>1</label>
    </ligand>
</feature>
<evidence type="ECO:0000256" key="4">
    <source>
        <dbReference type="PIRSR" id="PIRSR623088-2"/>
    </source>
</evidence>
<dbReference type="CDD" id="cd00077">
    <property type="entry name" value="HDc"/>
    <property type="match status" value="1"/>
</dbReference>
<evidence type="ECO:0000313" key="11">
    <source>
        <dbReference type="Proteomes" id="UP000007494"/>
    </source>
</evidence>
<dbReference type="GO" id="GO:0007165">
    <property type="term" value="P:signal transduction"/>
    <property type="evidence" value="ECO:0007669"/>
    <property type="project" value="InterPro"/>
</dbReference>
<dbReference type="Proteomes" id="UP000007494">
    <property type="component" value="Chromosome Ia"/>
</dbReference>
<evidence type="ECO:0000256" key="5">
    <source>
        <dbReference type="PIRSR" id="PIRSR623088-3"/>
    </source>
</evidence>
<dbReference type="InterPro" id="IPR023174">
    <property type="entry name" value="PDEase_CS"/>
</dbReference>
<feature type="binding site" evidence="5">
    <location>
        <position position="314"/>
    </location>
    <ligand>
        <name>Zn(2+)</name>
        <dbReference type="ChEBI" id="CHEBI:29105"/>
        <label>1</label>
    </ligand>
</feature>
<feature type="binding site" evidence="4">
    <location>
        <position position="314"/>
    </location>
    <ligand>
        <name>AMP</name>
        <dbReference type="ChEBI" id="CHEBI:456215"/>
    </ligand>
</feature>
<dbReference type="PANTHER" id="PTHR11347">
    <property type="entry name" value="CYCLIC NUCLEOTIDE PHOSPHODIESTERASE"/>
    <property type="match status" value="1"/>
</dbReference>
<dbReference type="EC" id="3.1.4.-" evidence="6"/>
<keyword evidence="11" id="KW-1185">Reference proteome</keyword>
<feature type="signal peptide" evidence="7">
    <location>
        <begin position="1"/>
        <end position="15"/>
    </location>
</feature>
<dbReference type="InterPro" id="IPR036971">
    <property type="entry name" value="PDEase_catalytic_dom_sf"/>
</dbReference>
<sequence length="469" mass="52846">MSVLVWPFLIRIVSSSVFLLASLAANVCTEVKRREEFLTWLAVSVLDQCKQSISDIAVKAHITYASDLIGESLELLTRCPNIYATYVDKRLREQTGTIVAALRSGISVSWFELDLQTGNRVLVEVGYALLKSLAEGWSCEDIVLRNFLWRTDQYYQDNPYHNAVHGAMVAFMMARMLNALKVFSDCHVVALTAARLASLCHDVGHPARNNAFLTSSSHLASIIYNDSSVLENFHAALTFRILSSGGCNIFEKTSPEFFRSVRGLVIDLILATDMKSHFDFLTRVRNRKKSPEFNMSQNAEDQYLITEGCIRAADISHGLVNWDEHFEWSMRVTLEFYLQGDEEKRLGLPVSPLCNRDQATQLPTSQVGFLTYVVMPLLVELQPTDDHDTFMASLLSILTANTNKWEAMQGKEVDTPTSFTEFERKLRGKNMTLDVPALTREDLGTEGPVTLGKHLDEAEKQRTLQEKAE</sequence>
<feature type="binding site" evidence="4">
    <location>
        <position position="202"/>
    </location>
    <ligand>
        <name>AMP</name>
        <dbReference type="ChEBI" id="CHEBI:456215"/>
    </ligand>
</feature>
<dbReference type="InterPro" id="IPR002073">
    <property type="entry name" value="PDEase_catalytic_dom"/>
</dbReference>
<dbReference type="FunCoup" id="F0V7B2">
    <property type="interactions" value="20"/>
</dbReference>
<proteinExistence type="inferred from homology"/>
<accession>F0V7B2</accession>
<reference evidence="9" key="2">
    <citation type="submission" date="2011-03" db="EMBL/GenBank/DDBJ databases">
        <title>Comparative genomics and transcriptomics of Neospora caninum and Toxoplasma gondii.</title>
        <authorList>
            <person name="Reid A.J."/>
            <person name="Sohal A."/>
            <person name="Harris D."/>
            <person name="Quail M."/>
            <person name="Sanders M."/>
            <person name="Berriman M."/>
            <person name="Wastling J.M."/>
            <person name="Pain A."/>
        </authorList>
    </citation>
    <scope>NUCLEOTIDE SEQUENCE</scope>
    <source>
        <strain evidence="9">Liverpool</strain>
    </source>
</reference>
<dbReference type="GeneID" id="13445772"/>
<gene>
    <name evidence="10" type="ORF">BN1204_000970</name>
    <name evidence="9" type="ORF">NCLIV_000970</name>
</gene>
<name>F0V7B2_NEOCL</name>
<feature type="binding site" evidence="5">
    <location>
        <position position="202"/>
    </location>
    <ligand>
        <name>Zn(2+)</name>
        <dbReference type="ChEBI" id="CHEBI:29105"/>
        <label>2</label>
    </ligand>
</feature>
<dbReference type="AlphaFoldDB" id="F0V7B2"/>
<comment type="cofactor">
    <cofactor evidence="6">
        <name>a divalent metal cation</name>
        <dbReference type="ChEBI" id="CHEBI:60240"/>
    </cofactor>
    <text evidence="6">Binds 2 divalent metal cations per subunit. Site 1 may preferentially bind zinc ions, while site 2 has a preference for magnesium and/or manganese ions.</text>
</comment>
<dbReference type="PRINTS" id="PR00387">
    <property type="entry name" value="PDIESTERASE1"/>
</dbReference>
<feature type="binding site" evidence="4">
    <location>
        <position position="366"/>
    </location>
    <ligand>
        <name>AMP</name>
        <dbReference type="ChEBI" id="CHEBI:456215"/>
    </ligand>
</feature>
<evidence type="ECO:0000256" key="7">
    <source>
        <dbReference type="SAM" id="SignalP"/>
    </source>
</evidence>
<evidence type="ECO:0000313" key="10">
    <source>
        <dbReference type="EMBL" id="CEL64183.1"/>
    </source>
</evidence>
<keyword evidence="7" id="KW-0732">Signal</keyword>
<reference evidence="11" key="3">
    <citation type="journal article" date="2012" name="PLoS Pathog.">
        <title>Comparative genomics of the apicomplexan parasites Toxoplasma gondii and Neospora caninum: Coccidia differing in host range and transmission strategy.</title>
        <authorList>
            <person name="Reid A.J."/>
            <person name="Vermont S.J."/>
            <person name="Cotton J.A."/>
            <person name="Harris D."/>
            <person name="Hill-Cawthorne G.A."/>
            <person name="Konen-Waisman S."/>
            <person name="Latham S.M."/>
            <person name="Mourier T."/>
            <person name="Norton R."/>
            <person name="Quail M.A."/>
            <person name="Sanders M."/>
            <person name="Shanmugam D."/>
            <person name="Sohal A."/>
            <person name="Wasmuth J.D."/>
            <person name="Brunk B."/>
            <person name="Grigg M.E."/>
            <person name="Howard J.C."/>
            <person name="Parkinson J."/>
            <person name="Roos D.S."/>
            <person name="Trees A.J."/>
            <person name="Berriman M."/>
            <person name="Pain A."/>
            <person name="Wastling J.M."/>
        </authorList>
    </citation>
    <scope>NUCLEOTIDE SEQUENCE [LARGE SCALE GENOMIC DNA]</scope>
    <source>
        <strain evidence="11">Liverpool</strain>
    </source>
</reference>
<organism evidence="9 11">
    <name type="scientific">Neospora caninum (strain Liverpool)</name>
    <dbReference type="NCBI Taxonomy" id="572307"/>
    <lineage>
        <taxon>Eukaryota</taxon>
        <taxon>Sar</taxon>
        <taxon>Alveolata</taxon>
        <taxon>Apicomplexa</taxon>
        <taxon>Conoidasida</taxon>
        <taxon>Coccidia</taxon>
        <taxon>Eucoccidiorida</taxon>
        <taxon>Eimeriorina</taxon>
        <taxon>Sarcocystidae</taxon>
        <taxon>Neospora</taxon>
    </lineage>
</organism>
<evidence type="ECO:0000256" key="1">
    <source>
        <dbReference type="ARBA" id="ARBA00022723"/>
    </source>
</evidence>
<evidence type="ECO:0000256" key="3">
    <source>
        <dbReference type="PIRSR" id="PIRSR623088-1"/>
    </source>
</evidence>
<dbReference type="Pfam" id="PF00233">
    <property type="entry name" value="PDEase_I"/>
    <property type="match status" value="1"/>
</dbReference>
<dbReference type="OMA" id="HPARNNA"/>
<evidence type="ECO:0000256" key="2">
    <source>
        <dbReference type="ARBA" id="ARBA00022801"/>
    </source>
</evidence>
<feature type="binding site" evidence="5">
    <location>
        <position position="202"/>
    </location>
    <ligand>
        <name>Zn(2+)</name>
        <dbReference type="ChEBI" id="CHEBI:29105"/>
        <label>1</label>
    </ligand>
</feature>
<dbReference type="PROSITE" id="PS51845">
    <property type="entry name" value="PDEASE_I_2"/>
    <property type="match status" value="1"/>
</dbReference>
<keyword evidence="2 6" id="KW-0378">Hydrolase</keyword>
<dbReference type="GO" id="GO:0004114">
    <property type="term" value="F:3',5'-cyclic-nucleotide phosphodiesterase activity"/>
    <property type="evidence" value="ECO:0007669"/>
    <property type="project" value="InterPro"/>
</dbReference>
<reference evidence="10" key="4">
    <citation type="journal article" date="2015" name="PLoS ONE">
        <title>Comprehensive Evaluation of Toxoplasma gondii VEG and Neospora caninum LIV Genomes with Tachyzoite Stage Transcriptome and Proteome Defines Novel Transcript Features.</title>
        <authorList>
            <person name="Ramaprasad A."/>
            <person name="Mourier T."/>
            <person name="Naeem R."/>
            <person name="Malas T.B."/>
            <person name="Moussa E."/>
            <person name="Panigrahi A."/>
            <person name="Vermont S.J."/>
            <person name="Otto T.D."/>
            <person name="Wastling J."/>
            <person name="Pain A."/>
        </authorList>
    </citation>
    <scope>NUCLEOTIDE SEQUENCE</scope>
    <source>
        <strain evidence="10">Liverpool</strain>
    </source>
</reference>
<dbReference type="PROSITE" id="PS00126">
    <property type="entry name" value="PDEASE_I_1"/>
    <property type="match status" value="1"/>
</dbReference>
<dbReference type="InterPro" id="IPR023088">
    <property type="entry name" value="PDEase"/>
</dbReference>